<keyword evidence="2" id="KW-0812">Transmembrane</keyword>
<keyword evidence="2" id="KW-0472">Membrane</keyword>
<dbReference type="RefSeq" id="XP_066705068.1">
    <property type="nucleotide sequence ID" value="XM_066840004.1"/>
</dbReference>
<organism evidence="3 4">
    <name type="scientific">Apiospora aurea</name>
    <dbReference type="NCBI Taxonomy" id="335848"/>
    <lineage>
        <taxon>Eukaryota</taxon>
        <taxon>Fungi</taxon>
        <taxon>Dikarya</taxon>
        <taxon>Ascomycota</taxon>
        <taxon>Pezizomycotina</taxon>
        <taxon>Sordariomycetes</taxon>
        <taxon>Xylariomycetidae</taxon>
        <taxon>Amphisphaeriales</taxon>
        <taxon>Apiosporaceae</taxon>
        <taxon>Apiospora</taxon>
    </lineage>
</organism>
<keyword evidence="2" id="KW-1133">Transmembrane helix</keyword>
<evidence type="ECO:0000256" key="1">
    <source>
        <dbReference type="SAM" id="MobiDB-lite"/>
    </source>
</evidence>
<proteinExistence type="predicted"/>
<feature type="region of interest" description="Disordered" evidence="1">
    <location>
        <begin position="108"/>
        <end position="164"/>
    </location>
</feature>
<feature type="transmembrane region" description="Helical" evidence="2">
    <location>
        <begin position="39"/>
        <end position="60"/>
    </location>
</feature>
<name>A0ABR1QSM9_9PEZI</name>
<accession>A0ABR1QSM9</accession>
<feature type="compositionally biased region" description="Low complexity" evidence="1">
    <location>
        <begin position="125"/>
        <end position="157"/>
    </location>
</feature>
<keyword evidence="4" id="KW-1185">Reference proteome</keyword>
<evidence type="ECO:0000256" key="2">
    <source>
        <dbReference type="SAM" id="Phobius"/>
    </source>
</evidence>
<sequence length="164" mass="18479">MYTTVLFHTLLFLAFVQWLRVSALIVVHGYWSMELGRRFVWWAIVLYLCLFLANLPRLVLPWICPHFFPLPVTPLPQDRLLALNKPREFWTAGKPCVGLSKTRYQQDGSVRLERTPSVDTSERISQPTRTGSSRSSSPDSKGTTTFSNETTVSSVTTADSAGDA</sequence>
<comment type="caution">
    <text evidence="3">The sequence shown here is derived from an EMBL/GenBank/DDBJ whole genome shotgun (WGS) entry which is preliminary data.</text>
</comment>
<protein>
    <submittedName>
        <fullName evidence="3">Uncharacterized protein</fullName>
    </submittedName>
</protein>
<gene>
    <name evidence="3" type="ORF">PG986_003782</name>
</gene>
<evidence type="ECO:0000313" key="3">
    <source>
        <dbReference type="EMBL" id="KAK7962957.1"/>
    </source>
</evidence>
<evidence type="ECO:0000313" key="4">
    <source>
        <dbReference type="Proteomes" id="UP001391051"/>
    </source>
</evidence>
<feature type="compositionally biased region" description="Basic and acidic residues" evidence="1">
    <location>
        <begin position="110"/>
        <end position="122"/>
    </location>
</feature>
<dbReference type="EMBL" id="JAQQWE010000002">
    <property type="protein sequence ID" value="KAK7962957.1"/>
    <property type="molecule type" value="Genomic_DNA"/>
</dbReference>
<dbReference type="GeneID" id="92073066"/>
<dbReference type="Proteomes" id="UP001391051">
    <property type="component" value="Unassembled WGS sequence"/>
</dbReference>
<reference evidence="3 4" key="1">
    <citation type="submission" date="2023-01" db="EMBL/GenBank/DDBJ databases">
        <title>Analysis of 21 Apiospora genomes using comparative genomics revels a genus with tremendous synthesis potential of carbohydrate active enzymes and secondary metabolites.</title>
        <authorList>
            <person name="Sorensen T."/>
        </authorList>
    </citation>
    <scope>NUCLEOTIDE SEQUENCE [LARGE SCALE GENOMIC DNA]</scope>
    <source>
        <strain evidence="3 4">CBS 24483</strain>
    </source>
</reference>